<evidence type="ECO:0000313" key="9">
    <source>
        <dbReference type="EMBL" id="VVB13199.1"/>
    </source>
</evidence>
<keyword evidence="5" id="KW-0539">Nucleus</keyword>
<dbReference type="Pfam" id="PF02365">
    <property type="entry name" value="NAM"/>
    <property type="match status" value="1"/>
</dbReference>
<dbReference type="EMBL" id="CABITT030000008">
    <property type="protein sequence ID" value="VVB13199.1"/>
    <property type="molecule type" value="Genomic_DNA"/>
</dbReference>
<keyword evidence="4" id="KW-0804">Transcription</keyword>
<keyword evidence="3" id="KW-0238">DNA-binding</keyword>
<feature type="region of interest" description="Disordered" evidence="6">
    <location>
        <begin position="426"/>
        <end position="447"/>
    </location>
</feature>
<keyword evidence="7" id="KW-0472">Membrane</keyword>
<dbReference type="InterPro" id="IPR003441">
    <property type="entry name" value="NAC-dom"/>
</dbReference>
<dbReference type="GO" id="GO:0006355">
    <property type="term" value="P:regulation of DNA-templated transcription"/>
    <property type="evidence" value="ECO:0007669"/>
    <property type="project" value="InterPro"/>
</dbReference>
<gene>
    <name evidence="9" type="ORF">ANE_LOCUS23643</name>
</gene>
<evidence type="ECO:0000259" key="8">
    <source>
        <dbReference type="PROSITE" id="PS51005"/>
    </source>
</evidence>
<dbReference type="PANTHER" id="PTHR31744:SF210">
    <property type="entry name" value="NAC DOMAIN-CONTAINING PROTEIN 86-LIKE"/>
    <property type="match status" value="1"/>
</dbReference>
<dbReference type="PROSITE" id="PS51005">
    <property type="entry name" value="NAC"/>
    <property type="match status" value="1"/>
</dbReference>
<dbReference type="AlphaFoldDB" id="A0A565CHP4"/>
<reference evidence="9" key="1">
    <citation type="submission" date="2019-07" db="EMBL/GenBank/DDBJ databases">
        <authorList>
            <person name="Dittberner H."/>
        </authorList>
    </citation>
    <scope>NUCLEOTIDE SEQUENCE [LARGE SCALE GENOMIC DNA]</scope>
</reference>
<feature type="transmembrane region" description="Helical" evidence="7">
    <location>
        <begin position="558"/>
        <end position="579"/>
    </location>
</feature>
<evidence type="ECO:0000256" key="6">
    <source>
        <dbReference type="SAM" id="MobiDB-lite"/>
    </source>
</evidence>
<feature type="domain" description="NAC" evidence="8">
    <location>
        <begin position="9"/>
        <end position="160"/>
    </location>
</feature>
<evidence type="ECO:0000256" key="5">
    <source>
        <dbReference type="ARBA" id="ARBA00023242"/>
    </source>
</evidence>
<evidence type="ECO:0000256" key="2">
    <source>
        <dbReference type="ARBA" id="ARBA00023015"/>
    </source>
</evidence>
<accession>A0A565CHP4</accession>
<comment type="subcellular location">
    <subcellularLocation>
        <location evidence="1">Nucleus</location>
    </subcellularLocation>
</comment>
<organism evidence="9 10">
    <name type="scientific">Arabis nemorensis</name>
    <dbReference type="NCBI Taxonomy" id="586526"/>
    <lineage>
        <taxon>Eukaryota</taxon>
        <taxon>Viridiplantae</taxon>
        <taxon>Streptophyta</taxon>
        <taxon>Embryophyta</taxon>
        <taxon>Tracheophyta</taxon>
        <taxon>Spermatophyta</taxon>
        <taxon>Magnoliopsida</taxon>
        <taxon>eudicotyledons</taxon>
        <taxon>Gunneridae</taxon>
        <taxon>Pentapetalae</taxon>
        <taxon>rosids</taxon>
        <taxon>malvids</taxon>
        <taxon>Brassicales</taxon>
        <taxon>Brassicaceae</taxon>
        <taxon>Arabideae</taxon>
        <taxon>Arabis</taxon>
    </lineage>
</organism>
<evidence type="ECO:0000256" key="7">
    <source>
        <dbReference type="SAM" id="Phobius"/>
    </source>
</evidence>
<dbReference type="Gene3D" id="2.170.150.80">
    <property type="entry name" value="NAC domain"/>
    <property type="match status" value="1"/>
</dbReference>
<name>A0A565CHP4_9BRAS</name>
<evidence type="ECO:0000256" key="4">
    <source>
        <dbReference type="ARBA" id="ARBA00023163"/>
    </source>
</evidence>
<dbReference type="GO" id="GO:0003677">
    <property type="term" value="F:DNA binding"/>
    <property type="evidence" value="ECO:0007669"/>
    <property type="project" value="UniProtKB-KW"/>
</dbReference>
<dbReference type="InterPro" id="IPR036093">
    <property type="entry name" value="NAC_dom_sf"/>
</dbReference>
<keyword evidence="7" id="KW-0812">Transmembrane</keyword>
<dbReference type="Proteomes" id="UP000489600">
    <property type="component" value="Unassembled WGS sequence"/>
</dbReference>
<evidence type="ECO:0000256" key="3">
    <source>
        <dbReference type="ARBA" id="ARBA00023125"/>
    </source>
</evidence>
<evidence type="ECO:0000313" key="10">
    <source>
        <dbReference type="Proteomes" id="UP000489600"/>
    </source>
</evidence>
<protein>
    <recommendedName>
        <fullName evidence="8">NAC domain-containing protein</fullName>
    </recommendedName>
</protein>
<dbReference type="PANTHER" id="PTHR31744">
    <property type="entry name" value="PROTEIN CUP-SHAPED COTYLEDON 2-RELATED"/>
    <property type="match status" value="1"/>
</dbReference>
<dbReference type="SUPFAM" id="SSF101941">
    <property type="entry name" value="NAC domain"/>
    <property type="match status" value="1"/>
</dbReference>
<keyword evidence="7" id="KW-1133">Transmembrane helix</keyword>
<keyword evidence="2" id="KW-0805">Transcription regulation</keyword>
<proteinExistence type="predicted"/>
<evidence type="ECO:0000256" key="1">
    <source>
        <dbReference type="ARBA" id="ARBA00004123"/>
    </source>
</evidence>
<dbReference type="GO" id="GO:0005634">
    <property type="term" value="C:nucleus"/>
    <property type="evidence" value="ECO:0007669"/>
    <property type="project" value="UniProtKB-SubCell"/>
</dbReference>
<comment type="caution">
    <text evidence="9">The sequence shown here is derived from an EMBL/GenBank/DDBJ whole genome shotgun (WGS) entry which is preliminary data.</text>
</comment>
<dbReference type="FunFam" id="2.170.150.80:FF:000002">
    <property type="entry name" value="Nac domain-containing protein 86"/>
    <property type="match status" value="1"/>
</dbReference>
<sequence length="582" mass="65084">MGRGSVTSLAPGFRFHPTDEELVRFYLKRKVCNRPFQLDPISVTDVYKSEPWDLPVKSKLKSRDLEWYFFSMLDKKYANGSKTNRATELGYWKTTGKDREILNGSRVVGMKKTLVYHKGRAPRGERTNWVMHEYRLSDEVLEKAKVPQQDAYVLCRIFQKSGTGPKNGEQYGAPFIEEEWEEDKMTYVLPEQDAFSEGLAFDDDVYVEVDGIDEKPENMVVYDAVPIASNYCHGESSNNVESGNYSDSGNYIQPENYVVDSGGYVEQPIETFEEDQKPIIRDGSIQPCSLFPDEQIGCGLQDENAVNLESSNNNVFVTDTCFSDIPIDTNYLPDDPFMDPNYNLPLDDGLYLETNDLGFAQQDGFNIEDYINFFDYEDAQNFTLDDSQLMGSEDALPNQESLDQKPFPEELEKEVTEGKVAVEKSESGEEAVVKNESGEGCSSKQDADVTDFDSASKYPFLKKASHCFGGIPAPPFSSEFKTKDSAIRLHAAQSSGSVHVTAGMIRISDMTLSADSCMGWSYDKNGNLNVVLSFGLVQRDDGMSSTGSKTGNTATRAMLIFICLWVLLLSVSFKIGTVVSAR</sequence>
<keyword evidence="10" id="KW-1185">Reference proteome</keyword>
<dbReference type="OrthoDB" id="777252at2759"/>
<feature type="compositionally biased region" description="Basic and acidic residues" evidence="6">
    <location>
        <begin position="426"/>
        <end position="437"/>
    </location>
</feature>